<reference evidence="3 4" key="1">
    <citation type="submission" date="2021-11" db="EMBL/GenBank/DDBJ databases">
        <title>Black yeast isolated from Biological Soil Crust.</title>
        <authorList>
            <person name="Kurbessoian T."/>
        </authorList>
    </citation>
    <scope>NUCLEOTIDE SEQUENCE [LARGE SCALE GENOMIC DNA]</scope>
    <source>
        <strain evidence="3 4">CCFEE 5522</strain>
    </source>
</reference>
<dbReference type="PANTHER" id="PTHR46023:SF6">
    <property type="entry name" value="LIPASE CLASS 3 FAMILY PROTEIN"/>
    <property type="match status" value="1"/>
</dbReference>
<dbReference type="CDD" id="cd00519">
    <property type="entry name" value="Lipase_3"/>
    <property type="match status" value="1"/>
</dbReference>
<dbReference type="InterPro" id="IPR002921">
    <property type="entry name" value="Fungal_lipase-type"/>
</dbReference>
<evidence type="ECO:0000256" key="1">
    <source>
        <dbReference type="SAM" id="MobiDB-lite"/>
    </source>
</evidence>
<dbReference type="SUPFAM" id="SSF53474">
    <property type="entry name" value="alpha/beta-Hydrolases"/>
    <property type="match status" value="1"/>
</dbReference>
<evidence type="ECO:0000313" key="4">
    <source>
        <dbReference type="Proteomes" id="UP001324427"/>
    </source>
</evidence>
<keyword evidence="4" id="KW-1185">Reference proteome</keyword>
<gene>
    <name evidence="3" type="ORF">LTR36_005954</name>
</gene>
<dbReference type="PANTHER" id="PTHR46023">
    <property type="entry name" value="LIPASE CLASS 3 PROTEIN-LIKE"/>
    <property type="match status" value="1"/>
</dbReference>
<organism evidence="3 4">
    <name type="scientific">Oleoguttula mirabilis</name>
    <dbReference type="NCBI Taxonomy" id="1507867"/>
    <lineage>
        <taxon>Eukaryota</taxon>
        <taxon>Fungi</taxon>
        <taxon>Dikarya</taxon>
        <taxon>Ascomycota</taxon>
        <taxon>Pezizomycotina</taxon>
        <taxon>Dothideomycetes</taxon>
        <taxon>Dothideomycetidae</taxon>
        <taxon>Mycosphaerellales</taxon>
        <taxon>Teratosphaeriaceae</taxon>
        <taxon>Oleoguttula</taxon>
    </lineage>
</organism>
<protein>
    <recommendedName>
        <fullName evidence="2">Fungal lipase-type domain-containing protein</fullName>
    </recommendedName>
</protein>
<dbReference type="Pfam" id="PF01764">
    <property type="entry name" value="Lipase_3"/>
    <property type="match status" value="1"/>
</dbReference>
<dbReference type="GO" id="GO:0006629">
    <property type="term" value="P:lipid metabolic process"/>
    <property type="evidence" value="ECO:0007669"/>
    <property type="project" value="InterPro"/>
</dbReference>
<feature type="domain" description="Fungal lipase-type" evidence="2">
    <location>
        <begin position="296"/>
        <end position="443"/>
    </location>
</feature>
<comment type="caution">
    <text evidence="3">The sequence shown here is derived from an EMBL/GenBank/DDBJ whole genome shotgun (WGS) entry which is preliminary data.</text>
</comment>
<name>A0AAV9JCI8_9PEZI</name>
<dbReference type="AlphaFoldDB" id="A0AAV9JCI8"/>
<dbReference type="Proteomes" id="UP001324427">
    <property type="component" value="Unassembled WGS sequence"/>
</dbReference>
<accession>A0AAV9JCI8</accession>
<sequence length="568" mass="62569">MQFFHIRNQRPVGPVEASLRPTQKQRLQSHAAHSYSTAFPAAQLSCMALPMTPPPQYQECDNGFLHPQHNIPDLVMPYHSQQNMGLARPVASYGQPSAWASTSTLDAGMSQSAAGCGQEQRWQANTNLAVRPATAGRNDCAVARTMNQGSAFCDRVARRLNDLLYRADGDIPAQDELEVAMRAVDLNEHERYRSPCSDASPSRTKRAEDSSRCANQLINFKKSWLYQNSRLPPGMVPFNVYLPTWTLVCRAAQASIDVYNRPPKNQRDYYTDADPKLGTKATIVKSQPIDDRKLIVVAIRGTKWNMVDWTVNFTIAPTQPVGFLDDEGNACHAGFLEVARAMVRPVAAQLRRLIEEDPSWATSSVLFTGHSAGGAVASLLYAHMLARTVESELTVLAGVFKRVHCITFGCPPLSLLPLHVPNDRRESKNQFLAFANEGDLIVRADKAYLGLLLRLLAAPAPSTSTRTRLRERVSRQQLRGGGAGPSTRAPPPYWPVPDATLSNAGRLVLLREKPRSRAHSVEAVQITDEELRDVVFGDPAMHPMTVYKRRLDALAFAAVSGSEADVAG</sequence>
<dbReference type="EMBL" id="JAVFHQ010000036">
    <property type="protein sequence ID" value="KAK4542956.1"/>
    <property type="molecule type" value="Genomic_DNA"/>
</dbReference>
<dbReference type="InterPro" id="IPR029058">
    <property type="entry name" value="AB_hydrolase_fold"/>
</dbReference>
<proteinExistence type="predicted"/>
<evidence type="ECO:0000259" key="2">
    <source>
        <dbReference type="Pfam" id="PF01764"/>
    </source>
</evidence>
<dbReference type="Gene3D" id="3.40.50.1820">
    <property type="entry name" value="alpha/beta hydrolase"/>
    <property type="match status" value="1"/>
</dbReference>
<evidence type="ECO:0000313" key="3">
    <source>
        <dbReference type="EMBL" id="KAK4542956.1"/>
    </source>
</evidence>
<feature type="region of interest" description="Disordered" evidence="1">
    <location>
        <begin position="464"/>
        <end position="493"/>
    </location>
</feature>